<evidence type="ECO:0000313" key="1">
    <source>
        <dbReference type="EMBL" id="QHU17554.1"/>
    </source>
</evidence>
<protein>
    <submittedName>
        <fullName evidence="1">Uncharacterized protein</fullName>
    </submittedName>
</protein>
<proteinExistence type="predicted"/>
<dbReference type="EMBL" id="MN740916">
    <property type="protein sequence ID" value="QHU17554.1"/>
    <property type="molecule type" value="Genomic_DNA"/>
</dbReference>
<sequence>MNSLQWSYQDHSELRTYGDTMRQLCETHNGNNRDEFVKQNEATIKNLFGLCNEEHDNWSLHIIYVKEPTLMVCHKTKDKCRHEDGSYGE</sequence>
<accession>A0A6C0KMI3</accession>
<dbReference type="AlphaFoldDB" id="A0A6C0KMI3"/>
<name>A0A6C0KMI3_9ZZZZ</name>
<organism evidence="1">
    <name type="scientific">viral metagenome</name>
    <dbReference type="NCBI Taxonomy" id="1070528"/>
    <lineage>
        <taxon>unclassified sequences</taxon>
        <taxon>metagenomes</taxon>
        <taxon>organismal metagenomes</taxon>
    </lineage>
</organism>
<reference evidence="1" key="1">
    <citation type="journal article" date="2020" name="Nature">
        <title>Giant virus diversity and host interactions through global metagenomics.</title>
        <authorList>
            <person name="Schulz F."/>
            <person name="Roux S."/>
            <person name="Paez-Espino D."/>
            <person name="Jungbluth S."/>
            <person name="Walsh D.A."/>
            <person name="Denef V.J."/>
            <person name="McMahon K.D."/>
            <person name="Konstantinidis K.T."/>
            <person name="Eloe-Fadrosh E.A."/>
            <person name="Kyrpides N.C."/>
            <person name="Woyke T."/>
        </authorList>
    </citation>
    <scope>NUCLEOTIDE SEQUENCE</scope>
    <source>
        <strain evidence="1">GVMAG-S-3300012919-55</strain>
    </source>
</reference>